<dbReference type="Proteomes" id="UP000177998">
    <property type="component" value="Unassembled WGS sequence"/>
</dbReference>
<protein>
    <submittedName>
        <fullName evidence="1">Uncharacterized protein</fullName>
    </submittedName>
</protein>
<dbReference type="EMBL" id="MFMZ01000057">
    <property type="protein sequence ID" value="OGG90225.1"/>
    <property type="molecule type" value="Genomic_DNA"/>
</dbReference>
<sequence>MELILHYKPPHKRKKIPTVYSWDELAALTAKNNPPPKAIFILEGKKLEIAFNRRGEKWIFSVMGAATS</sequence>
<proteinExistence type="predicted"/>
<evidence type="ECO:0000313" key="2">
    <source>
        <dbReference type="Proteomes" id="UP000177998"/>
    </source>
</evidence>
<gene>
    <name evidence="1" type="ORF">A3H55_01885</name>
</gene>
<dbReference type="AlphaFoldDB" id="A0A1F6FWL3"/>
<evidence type="ECO:0000313" key="1">
    <source>
        <dbReference type="EMBL" id="OGG90225.1"/>
    </source>
</evidence>
<reference evidence="1 2" key="1">
    <citation type="journal article" date="2016" name="Nat. Commun.">
        <title>Thousands of microbial genomes shed light on interconnected biogeochemical processes in an aquifer system.</title>
        <authorList>
            <person name="Anantharaman K."/>
            <person name="Brown C.T."/>
            <person name="Hug L.A."/>
            <person name="Sharon I."/>
            <person name="Castelle C.J."/>
            <person name="Probst A.J."/>
            <person name="Thomas B.C."/>
            <person name="Singh A."/>
            <person name="Wilkins M.J."/>
            <person name="Karaoz U."/>
            <person name="Brodie E.L."/>
            <person name="Williams K.H."/>
            <person name="Hubbard S.S."/>
            <person name="Banfield J.F."/>
        </authorList>
    </citation>
    <scope>NUCLEOTIDE SEQUENCE [LARGE SCALE GENOMIC DNA]</scope>
</reference>
<name>A0A1F6FWL3_9BACT</name>
<organism evidence="1 2">
    <name type="scientific">Candidatus Kuenenbacteria bacterium RIFCSPLOWO2_02_FULL_42_16</name>
    <dbReference type="NCBI Taxonomy" id="1798564"/>
    <lineage>
        <taxon>Bacteria</taxon>
        <taxon>Candidatus Kueneniibacteriota</taxon>
    </lineage>
</organism>
<comment type="caution">
    <text evidence="1">The sequence shown here is derived from an EMBL/GenBank/DDBJ whole genome shotgun (WGS) entry which is preliminary data.</text>
</comment>
<dbReference type="STRING" id="1798564.A3H55_01885"/>
<accession>A0A1F6FWL3</accession>